<sequence length="88" mass="9808">MCGFRRLRSDSIRLLARGRVDMVGGKLSVEDPRIDRSARRVVTSSRSADTGRPRPTTFTDVSSLNHLPRRVPTRPGSVVEQQGEPPRP</sequence>
<protein>
    <submittedName>
        <fullName evidence="2">Uncharacterized protein</fullName>
    </submittedName>
</protein>
<evidence type="ECO:0000256" key="1">
    <source>
        <dbReference type="SAM" id="MobiDB-lite"/>
    </source>
</evidence>
<dbReference type="HOGENOM" id="CLU_2464546_0_0_11"/>
<accession>Q0RGS4</accession>
<evidence type="ECO:0000313" key="3">
    <source>
        <dbReference type="Proteomes" id="UP000000657"/>
    </source>
</evidence>
<gene>
    <name evidence="2" type="ordered locus">FRAAL4670</name>
</gene>
<feature type="compositionally biased region" description="Polar residues" evidence="1">
    <location>
        <begin position="56"/>
        <end position="65"/>
    </location>
</feature>
<dbReference type="AlphaFoldDB" id="Q0RGS4"/>
<feature type="region of interest" description="Disordered" evidence="1">
    <location>
        <begin position="37"/>
        <end position="88"/>
    </location>
</feature>
<feature type="compositionally biased region" description="Low complexity" evidence="1">
    <location>
        <begin position="40"/>
        <end position="50"/>
    </location>
</feature>
<dbReference type="EMBL" id="CT573213">
    <property type="protein sequence ID" value="CAJ63312.1"/>
    <property type="molecule type" value="Genomic_DNA"/>
</dbReference>
<dbReference type="KEGG" id="fal:FRAAL4670"/>
<name>Q0RGS4_FRAAA</name>
<organism evidence="2 3">
    <name type="scientific">Frankia alni (strain DSM 45986 / CECT 9034 / ACN14a)</name>
    <dbReference type="NCBI Taxonomy" id="326424"/>
    <lineage>
        <taxon>Bacteria</taxon>
        <taxon>Bacillati</taxon>
        <taxon>Actinomycetota</taxon>
        <taxon>Actinomycetes</taxon>
        <taxon>Frankiales</taxon>
        <taxon>Frankiaceae</taxon>
        <taxon>Frankia</taxon>
    </lineage>
</organism>
<proteinExistence type="predicted"/>
<evidence type="ECO:0000313" key="2">
    <source>
        <dbReference type="EMBL" id="CAJ63312.1"/>
    </source>
</evidence>
<dbReference type="Proteomes" id="UP000000657">
    <property type="component" value="Chromosome"/>
</dbReference>
<reference evidence="2 3" key="1">
    <citation type="journal article" date="2007" name="Genome Res.">
        <title>Genome characteristics of facultatively symbiotic Frankia sp. strains reflect host range and host plant biogeography.</title>
        <authorList>
            <person name="Normand P."/>
            <person name="Lapierre P."/>
            <person name="Tisa L.S."/>
            <person name="Gogarten J.P."/>
            <person name="Alloisio N."/>
            <person name="Bagnarol E."/>
            <person name="Bassi C.A."/>
            <person name="Berry A.M."/>
            <person name="Bickhart D.M."/>
            <person name="Choisne N."/>
            <person name="Couloux A."/>
            <person name="Cournoyer B."/>
            <person name="Cruveiller S."/>
            <person name="Daubin V."/>
            <person name="Demange N."/>
            <person name="Francino M.P."/>
            <person name="Goltsman E."/>
            <person name="Huang Y."/>
            <person name="Kopp O.R."/>
            <person name="Labarre L."/>
            <person name="Lapidus A."/>
            <person name="Lavire C."/>
            <person name="Marechal J."/>
            <person name="Martinez M."/>
            <person name="Mastronunzio J.E."/>
            <person name="Mullin B.C."/>
            <person name="Niemann J."/>
            <person name="Pujic P."/>
            <person name="Rawnsley T."/>
            <person name="Rouy Z."/>
            <person name="Schenowitz C."/>
            <person name="Sellstedt A."/>
            <person name="Tavares F."/>
            <person name="Tomkins J.P."/>
            <person name="Vallenet D."/>
            <person name="Valverde C."/>
            <person name="Wall L.G."/>
            <person name="Wang Y."/>
            <person name="Medigue C."/>
            <person name="Benson D.R."/>
        </authorList>
    </citation>
    <scope>NUCLEOTIDE SEQUENCE [LARGE SCALE GENOMIC DNA]</scope>
    <source>
        <strain evidence="3">DSM 45986 / CECT 9034 / ACN14a</strain>
    </source>
</reference>
<keyword evidence="3" id="KW-1185">Reference proteome</keyword>